<reference evidence="1 2" key="2">
    <citation type="submission" date="2013-02" db="EMBL/GenBank/DDBJ databases">
        <title>The Genome Sequence of Plasmodium falciparum Tanzania (2000708).</title>
        <authorList>
            <consortium name="The Broad Institute Genome Sequencing Platform"/>
            <consortium name="The Broad Institute Genome Sequencing Center for Infectious Disease"/>
            <person name="Neafsey D."/>
            <person name="Cheeseman I."/>
            <person name="Volkman S."/>
            <person name="Adams J."/>
            <person name="Walker B."/>
            <person name="Young S.K."/>
            <person name="Zeng Q."/>
            <person name="Gargeya S."/>
            <person name="Fitzgerald M."/>
            <person name="Haas B."/>
            <person name="Abouelleil A."/>
            <person name="Alvarado L."/>
            <person name="Arachchi H.M."/>
            <person name="Berlin A.M."/>
            <person name="Chapman S.B."/>
            <person name="Dewar J."/>
            <person name="Goldberg J."/>
            <person name="Griggs A."/>
            <person name="Gujja S."/>
            <person name="Hansen M."/>
            <person name="Howarth C."/>
            <person name="Imamovic A."/>
            <person name="Larimer J."/>
            <person name="McCowan C."/>
            <person name="Murphy C."/>
            <person name="Neiman D."/>
            <person name="Pearson M."/>
            <person name="Priest M."/>
            <person name="Roberts A."/>
            <person name="Saif S."/>
            <person name="Shea T."/>
            <person name="Sisk P."/>
            <person name="Sykes S."/>
            <person name="Wortman J."/>
            <person name="Nusbaum C."/>
            <person name="Birren B."/>
        </authorList>
    </citation>
    <scope>NUCLEOTIDE SEQUENCE [LARGE SCALE GENOMIC DNA]</scope>
    <source>
        <strain evidence="2">Tanzania (2000708)</strain>
    </source>
</reference>
<protein>
    <submittedName>
        <fullName evidence="1">Uncharacterized protein</fullName>
    </submittedName>
</protein>
<dbReference type="AlphaFoldDB" id="A0A024WFC4"/>
<organism evidence="1 2">
    <name type="scientific">Plasmodium falciparum Tanzania</name>
    <name type="common">2000708</name>
    <dbReference type="NCBI Taxonomy" id="1036725"/>
    <lineage>
        <taxon>Eukaryota</taxon>
        <taxon>Sar</taxon>
        <taxon>Alveolata</taxon>
        <taxon>Apicomplexa</taxon>
        <taxon>Aconoidasida</taxon>
        <taxon>Haemosporida</taxon>
        <taxon>Plasmodiidae</taxon>
        <taxon>Plasmodium</taxon>
        <taxon>Plasmodium (Laverania)</taxon>
    </lineage>
</organism>
<accession>A0A024WFC4</accession>
<dbReference type="EMBL" id="KI926259">
    <property type="protein sequence ID" value="ETW39201.1"/>
    <property type="molecule type" value="Genomic_DNA"/>
</dbReference>
<dbReference type="Proteomes" id="UP000030708">
    <property type="component" value="Unassembled WGS sequence"/>
</dbReference>
<evidence type="ECO:0000313" key="2">
    <source>
        <dbReference type="Proteomes" id="UP000030708"/>
    </source>
</evidence>
<proteinExistence type="predicted"/>
<sequence length="59" mass="7147">MEIIKKRNYCNDILLYKFIKKINVCSSSFLQHNINKVLKVLFNKKKIYCTNRYVNIFIS</sequence>
<reference evidence="1 2" key="1">
    <citation type="submission" date="2013-02" db="EMBL/GenBank/DDBJ databases">
        <title>The Genome Annotation of Plasmodium falciparum Tanzania (2000708).</title>
        <authorList>
            <consortium name="The Broad Institute Genome Sequencing Platform"/>
            <consortium name="The Broad Institute Genome Sequencing Center for Infectious Disease"/>
            <person name="Neafsey D."/>
            <person name="Hoffman S."/>
            <person name="Volkman S."/>
            <person name="Rosenthal P."/>
            <person name="Walker B."/>
            <person name="Young S.K."/>
            <person name="Zeng Q."/>
            <person name="Gargeya S."/>
            <person name="Fitzgerald M."/>
            <person name="Haas B."/>
            <person name="Abouelleil A."/>
            <person name="Allen A.W."/>
            <person name="Alvarado L."/>
            <person name="Arachchi H.M."/>
            <person name="Berlin A.M."/>
            <person name="Chapman S.B."/>
            <person name="Gainer-Dewar J."/>
            <person name="Goldberg J."/>
            <person name="Griggs A."/>
            <person name="Gujja S."/>
            <person name="Hansen M."/>
            <person name="Howarth C."/>
            <person name="Imamovic A."/>
            <person name="Ireland A."/>
            <person name="Larimer J."/>
            <person name="McCowan C."/>
            <person name="Murphy C."/>
            <person name="Pearson M."/>
            <person name="Poon T.W."/>
            <person name="Priest M."/>
            <person name="Roberts A."/>
            <person name="Saif S."/>
            <person name="Shea T."/>
            <person name="Sisk P."/>
            <person name="Sykes S."/>
            <person name="Wortman J."/>
            <person name="Nusbaum C."/>
            <person name="Birren B."/>
        </authorList>
    </citation>
    <scope>NUCLEOTIDE SEQUENCE [LARGE SCALE GENOMIC DNA]</scope>
    <source>
        <strain evidence="2">Tanzania (2000708)</strain>
    </source>
</reference>
<gene>
    <name evidence="1" type="ORF">PFTANZ_00086</name>
</gene>
<evidence type="ECO:0000313" key="1">
    <source>
        <dbReference type="EMBL" id="ETW39201.1"/>
    </source>
</evidence>
<name>A0A024WFC4_PLAFA</name>